<dbReference type="PANTHER" id="PTHR31988:SF19">
    <property type="entry name" value="9-O-ACETYL-N-ACETYLNEURAMINIC ACID DEACETYLASE-RELATED"/>
    <property type="match status" value="1"/>
</dbReference>
<gene>
    <name evidence="3" type="ORF">D9O36_01380</name>
</gene>
<evidence type="ECO:0000313" key="4">
    <source>
        <dbReference type="Proteomes" id="UP000540519"/>
    </source>
</evidence>
<dbReference type="SUPFAM" id="SSF52266">
    <property type="entry name" value="SGNH hydrolase"/>
    <property type="match status" value="1"/>
</dbReference>
<dbReference type="OrthoDB" id="9795554at2"/>
<keyword evidence="1" id="KW-0378">Hydrolase</keyword>
<dbReference type="PROSITE" id="PS51257">
    <property type="entry name" value="PROKAR_LIPOPROTEIN"/>
    <property type="match status" value="1"/>
</dbReference>
<dbReference type="PANTHER" id="PTHR31988">
    <property type="entry name" value="ESTERASE, PUTATIVE (DUF303)-RELATED"/>
    <property type="match status" value="1"/>
</dbReference>
<dbReference type="Gene3D" id="3.40.50.1110">
    <property type="entry name" value="SGNH hydrolase"/>
    <property type="match status" value="1"/>
</dbReference>
<feature type="domain" description="Sialate O-acetylesterase" evidence="2">
    <location>
        <begin position="84"/>
        <end position="344"/>
    </location>
</feature>
<protein>
    <recommendedName>
        <fullName evidence="2">Sialate O-acetylesterase domain-containing protein</fullName>
    </recommendedName>
</protein>
<proteinExistence type="predicted"/>
<sequence length="348" mass="39520">MRYFIQLYIFFTLIILIISCSSNEIKNITEPVQEIKDTVSIDKEDIKEENAIPTETIDTTTTVESEEDISNEKPMDSTLVEKKIQIVLLAGQSNMSGHGNYDILDDQTKDRITNASETVFLSNYRDKAPIALSYYDYTGNNYSFKNHFGPELLAGATLAEKYPEREFLFIKLAMGGTSLYGAWNANWSAEQAAEIENEVIRQRPLYSWHLEHIKANLSALEEQQKSYEIIGLLWFQGEHDSLREAAANSYLENLTALVNAYRNDVSVQKMPVVIGQINSTYGVDGGAARIRKAMVDYVSSDKHSKLIYTKEGPNWDDYPKHEDNIHYNAEGLKSLGEKFGQKLIELIE</sequence>
<evidence type="ECO:0000256" key="1">
    <source>
        <dbReference type="ARBA" id="ARBA00022801"/>
    </source>
</evidence>
<dbReference type="InterPro" id="IPR005181">
    <property type="entry name" value="SASA"/>
</dbReference>
<comment type="caution">
    <text evidence="3">The sequence shown here is derived from an EMBL/GenBank/DDBJ whole genome shotgun (WGS) entry which is preliminary data.</text>
</comment>
<keyword evidence="4" id="KW-1185">Reference proteome</keyword>
<name>A0A7X2ZQE0_9FLAO</name>
<evidence type="ECO:0000313" key="3">
    <source>
        <dbReference type="EMBL" id="MUH34480.1"/>
    </source>
</evidence>
<dbReference type="RefSeq" id="WP_155598535.1">
    <property type="nucleotide sequence ID" value="NZ_RCNR01000002.1"/>
</dbReference>
<dbReference type="AlphaFoldDB" id="A0A7X2ZQE0"/>
<dbReference type="Proteomes" id="UP000540519">
    <property type="component" value="Unassembled WGS sequence"/>
</dbReference>
<dbReference type="InterPro" id="IPR052940">
    <property type="entry name" value="Carb_Esterase_6"/>
</dbReference>
<accession>A0A7X2ZQE0</accession>
<reference evidence="3 4" key="1">
    <citation type="journal article" date="2019" name="Mar. Drugs">
        <title>Comparative Genomics and CAZyme Genome Repertoires of Marine Zobellia amurskyensis KMM 3526(T) and Zobellia laminariae KMM 3676(T).</title>
        <authorList>
            <person name="Chernysheva N."/>
            <person name="Bystritskaya E."/>
            <person name="Stenkova A."/>
            <person name="Golovkin I."/>
            <person name="Nedashkovskaya O."/>
            <person name="Isaeva M."/>
        </authorList>
    </citation>
    <scope>NUCLEOTIDE SEQUENCE [LARGE SCALE GENOMIC DNA]</scope>
    <source>
        <strain evidence="3 4">KMM 3526</strain>
    </source>
</reference>
<dbReference type="InterPro" id="IPR036514">
    <property type="entry name" value="SGNH_hydro_sf"/>
</dbReference>
<organism evidence="3 4">
    <name type="scientific">Zobellia amurskyensis</name>
    <dbReference type="NCBI Taxonomy" id="248905"/>
    <lineage>
        <taxon>Bacteria</taxon>
        <taxon>Pseudomonadati</taxon>
        <taxon>Bacteroidota</taxon>
        <taxon>Flavobacteriia</taxon>
        <taxon>Flavobacteriales</taxon>
        <taxon>Flavobacteriaceae</taxon>
        <taxon>Zobellia</taxon>
    </lineage>
</organism>
<dbReference type="EMBL" id="RCNR01000002">
    <property type="protein sequence ID" value="MUH34480.1"/>
    <property type="molecule type" value="Genomic_DNA"/>
</dbReference>
<dbReference type="GO" id="GO:0016788">
    <property type="term" value="F:hydrolase activity, acting on ester bonds"/>
    <property type="evidence" value="ECO:0007669"/>
    <property type="project" value="UniProtKB-ARBA"/>
</dbReference>
<dbReference type="Pfam" id="PF03629">
    <property type="entry name" value="SASA"/>
    <property type="match status" value="1"/>
</dbReference>
<evidence type="ECO:0000259" key="2">
    <source>
        <dbReference type="Pfam" id="PF03629"/>
    </source>
</evidence>